<proteinExistence type="evidence at transcript level"/>
<evidence type="ECO:0000256" key="1">
    <source>
        <dbReference type="SAM" id="MobiDB-lite"/>
    </source>
</evidence>
<reference evidence="2" key="2">
    <citation type="submission" date="2012-06" db="EMBL/GenBank/DDBJ databases">
        <authorList>
            <person name="Yu Y."/>
            <person name="Currie J."/>
            <person name="Lomeli R."/>
            <person name="Angelova A."/>
            <person name="Collura K."/>
            <person name="Wissotski M."/>
            <person name="Campos D."/>
            <person name="Kudrna D."/>
            <person name="Golser W."/>
            <person name="Ashely E."/>
            <person name="Descour A."/>
            <person name="Fernandes J."/>
            <person name="Soderlund C."/>
            <person name="Walbot V."/>
        </authorList>
    </citation>
    <scope>NUCLEOTIDE SEQUENCE</scope>
    <source>
        <strain evidence="2">B73</strain>
    </source>
</reference>
<evidence type="ECO:0000313" key="2">
    <source>
        <dbReference type="EMBL" id="ACR34704.1"/>
    </source>
</evidence>
<organism evidence="2">
    <name type="scientific">Zea mays</name>
    <name type="common">Maize</name>
    <dbReference type="NCBI Taxonomy" id="4577"/>
    <lineage>
        <taxon>Eukaryota</taxon>
        <taxon>Viridiplantae</taxon>
        <taxon>Streptophyta</taxon>
        <taxon>Embryophyta</taxon>
        <taxon>Tracheophyta</taxon>
        <taxon>Spermatophyta</taxon>
        <taxon>Magnoliopsida</taxon>
        <taxon>Liliopsida</taxon>
        <taxon>Poales</taxon>
        <taxon>Poaceae</taxon>
        <taxon>PACMAD clade</taxon>
        <taxon>Panicoideae</taxon>
        <taxon>Andropogonodae</taxon>
        <taxon>Andropogoneae</taxon>
        <taxon>Tripsacinae</taxon>
        <taxon>Zea</taxon>
    </lineage>
</organism>
<feature type="compositionally biased region" description="Polar residues" evidence="1">
    <location>
        <begin position="11"/>
        <end position="22"/>
    </location>
</feature>
<protein>
    <submittedName>
        <fullName evidence="2">Uncharacterized protein</fullName>
    </submittedName>
</protein>
<feature type="compositionally biased region" description="Basic and acidic residues" evidence="1">
    <location>
        <begin position="29"/>
        <end position="38"/>
    </location>
</feature>
<dbReference type="EMBL" id="BT084351">
    <property type="protein sequence ID" value="ACR34704.1"/>
    <property type="molecule type" value="mRNA"/>
</dbReference>
<feature type="region of interest" description="Disordered" evidence="1">
    <location>
        <begin position="1"/>
        <end position="38"/>
    </location>
</feature>
<dbReference type="AlphaFoldDB" id="C4J0K4"/>
<reference evidence="2" key="1">
    <citation type="journal article" date="2009" name="PLoS Genet.">
        <title>Sequencing, mapping, and analysis of 27,455 maize full-length cDNAs.</title>
        <authorList>
            <person name="Soderlund C."/>
            <person name="Descour A."/>
            <person name="Kudrna D."/>
            <person name="Bomhoff M."/>
            <person name="Boyd L."/>
            <person name="Currie J."/>
            <person name="Angelova A."/>
            <person name="Collura K."/>
            <person name="Wissotski M."/>
            <person name="Ashley E."/>
            <person name="Morrow D."/>
            <person name="Fernandes J."/>
            <person name="Walbot V."/>
            <person name="Yu Y."/>
        </authorList>
    </citation>
    <scope>NUCLEOTIDE SEQUENCE</scope>
    <source>
        <strain evidence="2">B73</strain>
    </source>
</reference>
<name>C4J0K4_MAIZE</name>
<accession>C4J0K4</accession>
<sequence>MAKHSWHHQQIYVQSNGRTLRNNRGVHVRKSEEASEVL</sequence>